<dbReference type="AlphaFoldDB" id="A0A1B2EZS3"/>
<reference evidence="1" key="1">
    <citation type="submission" date="2016-07" db="EMBL/GenBank/DDBJ databases">
        <title>Microvirga ossetica sp. nov. a new species of rhizobia isolated from root nodules of the legume species Vicia alpestris Steven originated from North Ossetia region in the Caucasus.</title>
        <authorList>
            <person name="Safronova V.I."/>
            <person name="Kuznetsova I.G."/>
            <person name="Sazanova A.L."/>
            <person name="Belimov A."/>
            <person name="Andronov E."/>
            <person name="Osledkin Y.S."/>
            <person name="Onishchuk O.P."/>
            <person name="Kurchak O.N."/>
            <person name="Shaposhnikov A.I."/>
            <person name="Willems A."/>
            <person name="Tikhonovich I.A."/>
        </authorList>
    </citation>
    <scope>NUCLEOTIDE SEQUENCE [LARGE SCALE GENOMIC DNA]</scope>
    <source>
        <strain evidence="1">V5/3M</strain>
        <plasmid evidence="1">unnamed5</plasmid>
    </source>
</reference>
<organism evidence="1">
    <name type="scientific">Microvirga ossetica</name>
    <dbReference type="NCBI Taxonomy" id="1882682"/>
    <lineage>
        <taxon>Bacteria</taxon>
        <taxon>Pseudomonadati</taxon>
        <taxon>Pseudomonadota</taxon>
        <taxon>Alphaproteobacteria</taxon>
        <taxon>Hyphomicrobiales</taxon>
        <taxon>Methylobacteriaceae</taxon>
        <taxon>Microvirga</taxon>
    </lineage>
</organism>
<geneLocation type="plasmid" evidence="1">
    <name>unnamed5</name>
</geneLocation>
<accession>A0A1B2EZS3</accession>
<dbReference type="OrthoDB" id="9801841at2"/>
<gene>
    <name evidence="1" type="ORF">BB934_45265</name>
</gene>
<sequence length="603" mass="67780">MNASPLVDYLRTYGPSASSDSLYDEHVLKSANLHRVDPIEVGSSLVTELADNFRSTEPRNVILTGTAGDGKTWHCRKIFTALGGTRETWDAGQGLVELGLPGERTLVVVKDLSEFHDDPRQEEILKGFLESLMGRSTNTFYLVAANDGQLLRFWRTYSQIHPEARSVEATIRTMLKENKPTDGFLRLLMHNLSQKPHGALFDSIVTEVMNHRGWSGCEGCGLNDDGRCPIRRNLNVLSGTEMRNRLRDMIDLAAANDTHLPMRHILLLVVNIVLGVSGRKSVLLDCTSARSLVTEGNEVMSNPYDNALGLNLRRGENRDYLAFSVFENAGIGQETNNTIDTLLIEALPKEYHDRYVANDLLHGASLFEEQRARYRRGDAEDFSEFQTALETQRRRLFFVLPVTERNDELDPWRLSVFMHGGSYLRFSDDLRAGRSPDMLKSKLVVGLNRSYSGTMTDDGTSVWFTAPAGNTQSRVGRVLDIELPLGGTPRDIVAFDFDAKGSFDRPRMVVTGREGIRGPAKPIESNPLQPLLFEYLMRVESGSLPGSFSRQCYEELRQFRLRVVARLSRLELIALDDLKEMRIVRLDNDGHLRDESIGVTEQA</sequence>
<dbReference type="RefSeq" id="WP_099516205.1">
    <property type="nucleotide sequence ID" value="NZ_CP016621.1"/>
</dbReference>
<protein>
    <submittedName>
        <fullName evidence="1">Uncharacterized protein</fullName>
    </submittedName>
</protein>
<dbReference type="KEGG" id="moc:BB934_45265"/>
<proteinExistence type="predicted"/>
<evidence type="ECO:0000313" key="1">
    <source>
        <dbReference type="EMBL" id="ANY85432.1"/>
    </source>
</evidence>
<keyword evidence="1" id="KW-0614">Plasmid</keyword>
<dbReference type="EMBL" id="CP016621">
    <property type="protein sequence ID" value="ANY85432.1"/>
    <property type="molecule type" value="Genomic_DNA"/>
</dbReference>
<name>A0A1B2EZS3_9HYPH</name>